<gene>
    <name evidence="5" type="ORF">PIIN_03654</name>
</gene>
<evidence type="ECO:0000313" key="5">
    <source>
        <dbReference type="EMBL" id="CCA69713.1"/>
    </source>
</evidence>
<keyword evidence="3" id="KW-0732">Signal</keyword>
<dbReference type="InterPro" id="IPR018392">
    <property type="entry name" value="LysM"/>
</dbReference>
<feature type="domain" description="LysM" evidence="4">
    <location>
        <begin position="637"/>
        <end position="681"/>
    </location>
</feature>
<comment type="caution">
    <text evidence="5">The sequence shown here is derived from an EMBL/GenBank/DDBJ whole genome shotgun (WGS) entry which is preliminary data.</text>
</comment>
<feature type="domain" description="LysM" evidence="4">
    <location>
        <begin position="690"/>
        <end position="734"/>
    </location>
</feature>
<protein>
    <recommendedName>
        <fullName evidence="4">LysM domain-containing protein</fullName>
    </recommendedName>
</protein>
<dbReference type="InterPro" id="IPR012341">
    <property type="entry name" value="6hp_glycosidase-like_sf"/>
</dbReference>
<feature type="domain" description="LysM" evidence="4">
    <location>
        <begin position="382"/>
        <end position="427"/>
    </location>
</feature>
<feature type="chain" id="PRO_5003468424" description="LysM domain-containing protein" evidence="3">
    <location>
        <begin position="22"/>
        <end position="736"/>
    </location>
</feature>
<dbReference type="Gene3D" id="1.50.10.10">
    <property type="match status" value="1"/>
</dbReference>
<evidence type="ECO:0000256" key="3">
    <source>
        <dbReference type="SAM" id="SignalP"/>
    </source>
</evidence>
<dbReference type="OrthoDB" id="4138492at2759"/>
<feature type="domain" description="LysM" evidence="4">
    <location>
        <begin position="561"/>
        <end position="606"/>
    </location>
</feature>
<dbReference type="eggNOG" id="KOG2806">
    <property type="taxonomic scope" value="Eukaryota"/>
</dbReference>
<keyword evidence="6" id="KW-1185">Reference proteome</keyword>
<dbReference type="EMBL" id="CAFZ01000061">
    <property type="protein sequence ID" value="CCA69713.1"/>
    <property type="molecule type" value="Genomic_DNA"/>
</dbReference>
<dbReference type="CDD" id="cd00118">
    <property type="entry name" value="LysM"/>
    <property type="match status" value="3"/>
</dbReference>
<dbReference type="InterPro" id="IPR008928">
    <property type="entry name" value="6-hairpin_glycosidase_sf"/>
</dbReference>
<dbReference type="Gene3D" id="3.10.350.10">
    <property type="entry name" value="LysM domain"/>
    <property type="match status" value="4"/>
</dbReference>
<dbReference type="AlphaFoldDB" id="G4TEG2"/>
<dbReference type="GO" id="GO:0016787">
    <property type="term" value="F:hydrolase activity"/>
    <property type="evidence" value="ECO:0007669"/>
    <property type="project" value="UniProtKB-KW"/>
</dbReference>
<evidence type="ECO:0000259" key="4">
    <source>
        <dbReference type="PROSITE" id="PS51782"/>
    </source>
</evidence>
<dbReference type="SMART" id="SM00257">
    <property type="entry name" value="LysM"/>
    <property type="match status" value="5"/>
</dbReference>
<feature type="domain" description="LysM" evidence="4">
    <location>
        <begin position="474"/>
        <end position="519"/>
    </location>
</feature>
<dbReference type="InterPro" id="IPR010905">
    <property type="entry name" value="Glyco_hydro_88"/>
</dbReference>
<feature type="region of interest" description="Disordered" evidence="2">
    <location>
        <begin position="525"/>
        <end position="552"/>
    </location>
</feature>
<evidence type="ECO:0000313" key="6">
    <source>
        <dbReference type="Proteomes" id="UP000007148"/>
    </source>
</evidence>
<dbReference type="SUPFAM" id="SSF48208">
    <property type="entry name" value="Six-hairpin glycosidases"/>
    <property type="match status" value="1"/>
</dbReference>
<dbReference type="GO" id="GO:0005975">
    <property type="term" value="P:carbohydrate metabolic process"/>
    <property type="evidence" value="ECO:0007669"/>
    <property type="project" value="InterPro"/>
</dbReference>
<feature type="signal peptide" evidence="3">
    <location>
        <begin position="1"/>
        <end position="21"/>
    </location>
</feature>
<proteinExistence type="predicted"/>
<name>G4TEG2_SERID</name>
<reference evidence="5 6" key="1">
    <citation type="journal article" date="2011" name="PLoS Pathog.">
        <title>Endophytic Life Strategies Decoded by Genome and Transcriptome Analyses of the Mutualistic Root Symbiont Piriformospora indica.</title>
        <authorList>
            <person name="Zuccaro A."/>
            <person name="Lahrmann U."/>
            <person name="Guldener U."/>
            <person name="Langen G."/>
            <person name="Pfiffi S."/>
            <person name="Biedenkopf D."/>
            <person name="Wong P."/>
            <person name="Samans B."/>
            <person name="Grimm C."/>
            <person name="Basiewicz M."/>
            <person name="Murat C."/>
            <person name="Martin F."/>
            <person name="Kogel K.H."/>
        </authorList>
    </citation>
    <scope>NUCLEOTIDE SEQUENCE [LARGE SCALE GENOMIC DNA]</scope>
    <source>
        <strain evidence="5 6">DSM 11827</strain>
    </source>
</reference>
<evidence type="ECO:0000256" key="2">
    <source>
        <dbReference type="SAM" id="MobiDB-lite"/>
    </source>
</evidence>
<organism evidence="5 6">
    <name type="scientific">Serendipita indica (strain DSM 11827)</name>
    <name type="common">Root endophyte fungus</name>
    <name type="synonym">Piriformospora indica</name>
    <dbReference type="NCBI Taxonomy" id="1109443"/>
    <lineage>
        <taxon>Eukaryota</taxon>
        <taxon>Fungi</taxon>
        <taxon>Dikarya</taxon>
        <taxon>Basidiomycota</taxon>
        <taxon>Agaricomycotina</taxon>
        <taxon>Agaricomycetes</taxon>
        <taxon>Sebacinales</taxon>
        <taxon>Serendipitaceae</taxon>
        <taxon>Serendipita</taxon>
    </lineage>
</organism>
<dbReference type="PROSITE" id="PS51782">
    <property type="entry name" value="LYSM"/>
    <property type="match status" value="5"/>
</dbReference>
<dbReference type="SUPFAM" id="SSF54106">
    <property type="entry name" value="LysM domain"/>
    <property type="match status" value="5"/>
</dbReference>
<dbReference type="Proteomes" id="UP000007148">
    <property type="component" value="Unassembled WGS sequence"/>
</dbReference>
<accession>G4TEG2</accession>
<feature type="region of interest" description="Disordered" evidence="2">
    <location>
        <begin position="436"/>
        <end position="460"/>
    </location>
</feature>
<sequence length="736" mass="78510">MLCSSLVTVVVGLFALPPVQALLADGLTTAQINAVRQLMIDRAHVSWEYGTATTAVLELDYPDVSVYGSAPFPPPRNLPLSSYIVTNANKLMDQRPPASKTIMEDGAAGDPMSNAITLLLANFTNPTDWRYLSAFYSQLGFIEYDVPRTTDGAISHRVSEVQLWSDSAFMVAPVFAYWGALQTNLDTQRSYLRKAYDQLRLYRNYLRDPATNAWKHVLMGSWSDPGLWTTGQGWAAAGMLRVHQTIAKSSVRGEFTQELANLVSWIQEIVAATWARQRADGSLGNYLRDDSFTDMSGTAFMAAVTYRLAVLTDASSYIPNADKAFTLVKNLIGADGKLPNVVNPYDFALQSTDVSPEGQAFVLMCQAAWRDYTAFVAAGSCRTYTAVAGDTCAKIATMFGTTVDSIKESNPSWLNCDNIWAWTPITVCSTPVPKPTSTSSSSTSTSTVPPTSTSVVGSSASTASTSTATNVVCSTHTAKSGDTCTKIAANYGVTVASIVASNPSWLNCNDIWEWTPVTVCVPSGTTTSTSTSVQTSTSTTTSTPTSVQTSTSTSTGGTSCSTYTAKTGDTCAKLATTYGITVDSIKASNPSWLNCDDIWEWTPVIICVSSGTTSTSTSAQTSTTTGSSNAAGGDCVTKYPAEDNETCITIGTKFGLSATAIFNANTFLNCNTIWKYTPICIPPGGKGCSNTINSWPGATCASVATAYGTTESNIRYWNNFVNCASIWINTPLCVAH</sequence>
<dbReference type="STRING" id="1109443.G4TEG2"/>
<evidence type="ECO:0000256" key="1">
    <source>
        <dbReference type="ARBA" id="ARBA00022801"/>
    </source>
</evidence>
<keyword evidence="1" id="KW-0378">Hydrolase</keyword>
<dbReference type="HOGENOM" id="CLU_376874_0_0_1"/>
<dbReference type="Pfam" id="PF01476">
    <property type="entry name" value="LysM"/>
    <property type="match status" value="5"/>
</dbReference>
<dbReference type="InterPro" id="IPR036779">
    <property type="entry name" value="LysM_dom_sf"/>
</dbReference>
<dbReference type="PANTHER" id="PTHR41814:SF1">
    <property type="entry name" value="CELLULASE"/>
    <property type="match status" value="1"/>
</dbReference>
<dbReference type="PANTHER" id="PTHR41814">
    <property type="entry name" value="EXPRESSED PROTEIN"/>
    <property type="match status" value="1"/>
</dbReference>
<dbReference type="InParanoid" id="G4TEG2"/>
<dbReference type="Pfam" id="PF07470">
    <property type="entry name" value="Glyco_hydro_88"/>
    <property type="match status" value="1"/>
</dbReference>